<evidence type="ECO:0000256" key="9">
    <source>
        <dbReference type="ARBA" id="ARBA00044991"/>
    </source>
</evidence>
<keyword evidence="17" id="KW-1185">Reference proteome</keyword>
<evidence type="ECO:0000256" key="5">
    <source>
        <dbReference type="ARBA" id="ARBA00023235"/>
    </source>
</evidence>
<dbReference type="InterPro" id="IPR010972">
    <property type="entry name" value="Beta-PGM"/>
</dbReference>
<feature type="binding site" evidence="12">
    <location>
        <position position="171"/>
    </location>
    <ligand>
        <name>Mg(2+)</name>
        <dbReference type="ChEBI" id="CHEBI:18420"/>
    </ligand>
</feature>
<evidence type="ECO:0000313" key="16">
    <source>
        <dbReference type="Proteomes" id="UP000003490"/>
    </source>
</evidence>
<dbReference type="InterPro" id="IPR036412">
    <property type="entry name" value="HAD-like_sf"/>
</dbReference>
<sequence>MKQAAIFDLDGVIVDTARFHYLAWKRLAAELGFQFTEAQNERLKGVSRMQSLEYLLDSGGLQNRFSQEEKEKMAARKNRWYGELIATLTEKDLLPGAERLLKELKAAGVAVVLGSASKNAPPILKSLGIQELFDAVVDGNMVQEAKPDPQVFTLGAELVGIPYEDCAVFEDSQAGIEAANRAVMYSIGVSRAGALQGCKEQIADLSLIGETSWYQKILLSSSEGDQSNV</sequence>
<dbReference type="HOGENOM" id="CLU_045011_13_3_9"/>
<dbReference type="NCBIfam" id="TIGR02009">
    <property type="entry name" value="PGMB-YQAB-SF"/>
    <property type="match status" value="1"/>
</dbReference>
<dbReference type="Gene3D" id="3.40.50.1000">
    <property type="entry name" value="HAD superfamily/HAD-like"/>
    <property type="match status" value="1"/>
</dbReference>
<dbReference type="Gene3D" id="1.10.150.240">
    <property type="entry name" value="Putative phosphatase, domain 2"/>
    <property type="match status" value="1"/>
</dbReference>
<comment type="similarity">
    <text evidence="1">Belongs to the HAD-like hydrolase superfamily. CbbY/CbbZ/Gph/YieH family.</text>
</comment>
<keyword evidence="2" id="KW-0597">Phosphoprotein</keyword>
<dbReference type="GO" id="GO:0008801">
    <property type="term" value="F:beta-phosphoglucomutase activity"/>
    <property type="evidence" value="ECO:0007669"/>
    <property type="project" value="UniProtKB-EC"/>
</dbReference>
<evidence type="ECO:0000313" key="15">
    <source>
        <dbReference type="EMBL" id="PEQ25046.1"/>
    </source>
</evidence>
<dbReference type="CDD" id="cd02598">
    <property type="entry name" value="HAD_BPGM"/>
    <property type="match status" value="1"/>
</dbReference>
<evidence type="ECO:0000256" key="1">
    <source>
        <dbReference type="ARBA" id="ARBA00006171"/>
    </source>
</evidence>
<evidence type="ECO:0000313" key="17">
    <source>
        <dbReference type="Proteomes" id="UP000220611"/>
    </source>
</evidence>
<evidence type="ECO:0000256" key="10">
    <source>
        <dbReference type="PIRSR" id="PIRSR610972-1"/>
    </source>
</evidence>
<dbReference type="NCBIfam" id="TIGR01509">
    <property type="entry name" value="HAD-SF-IA-v3"/>
    <property type="match status" value="1"/>
</dbReference>
<dbReference type="SFLD" id="SFLDG01129">
    <property type="entry name" value="C1.5:_HAD__Beta-PGM__Phosphata"/>
    <property type="match status" value="1"/>
</dbReference>
<dbReference type="SFLD" id="SFLDG01135">
    <property type="entry name" value="C1.5.6:_HAD__Beta-PGM__Phospha"/>
    <property type="match status" value="1"/>
</dbReference>
<evidence type="ECO:0000256" key="3">
    <source>
        <dbReference type="ARBA" id="ARBA00022723"/>
    </source>
</evidence>
<dbReference type="InterPro" id="IPR051600">
    <property type="entry name" value="Beta-PGM-like"/>
</dbReference>
<feature type="binding site" evidence="11">
    <location>
        <position position="24"/>
    </location>
    <ligand>
        <name>substrate</name>
    </ligand>
</feature>
<feature type="binding site" evidence="11">
    <location>
        <position position="51"/>
    </location>
    <ligand>
        <name>substrate</name>
    </ligand>
</feature>
<comment type="caution">
    <text evidence="14">The sequence shown here is derived from an EMBL/GenBank/DDBJ whole genome shotgun (WGS) entry which is preliminary data.</text>
</comment>
<comment type="catalytic activity">
    <reaction evidence="7">
        <text>beta-D-glucose 1-phosphate = beta-D-glucose 6-phosphate</text>
        <dbReference type="Rhea" id="RHEA:20113"/>
        <dbReference type="ChEBI" id="CHEBI:57684"/>
        <dbReference type="ChEBI" id="CHEBI:58247"/>
        <dbReference type="EC" id="5.4.2.6"/>
    </reaction>
</comment>
<dbReference type="eggNOG" id="COG0637">
    <property type="taxonomic scope" value="Bacteria"/>
</dbReference>
<accession>A7VQZ8</accession>
<dbReference type="InterPro" id="IPR006439">
    <property type="entry name" value="HAD-SF_hydro_IA"/>
</dbReference>
<reference evidence="14 16" key="2">
    <citation type="submission" date="2007-08" db="EMBL/GenBank/DDBJ databases">
        <authorList>
            <person name="Fulton L."/>
            <person name="Clifton S."/>
            <person name="Fulton B."/>
            <person name="Xu J."/>
            <person name="Minx P."/>
            <person name="Pepin K.H."/>
            <person name="Johnson M."/>
            <person name="Thiruvilangam P."/>
            <person name="Bhonagiri V."/>
            <person name="Nash W.E."/>
            <person name="Wang C."/>
            <person name="Mardis E.R."/>
            <person name="Wilson R.K."/>
        </authorList>
    </citation>
    <scope>NUCLEOTIDE SEQUENCE [LARGE SCALE GENOMIC DNA]</scope>
    <source>
        <strain evidence="14 16">DSM 753</strain>
    </source>
</reference>
<organism evidence="14 16">
    <name type="scientific">[Clostridium] leptum DSM 753</name>
    <dbReference type="NCBI Taxonomy" id="428125"/>
    <lineage>
        <taxon>Bacteria</taxon>
        <taxon>Bacillati</taxon>
        <taxon>Bacillota</taxon>
        <taxon>Clostridia</taxon>
        <taxon>Eubacteriales</taxon>
        <taxon>Oscillospiraceae</taxon>
        <taxon>Oscillospiraceae incertae sedis</taxon>
    </lineage>
</organism>
<feature type="binding site" evidence="12">
    <location>
        <position position="8"/>
    </location>
    <ligand>
        <name>Mg(2+)</name>
        <dbReference type="ChEBI" id="CHEBI:18420"/>
    </ligand>
</feature>
<feature type="binding site" evidence="12">
    <location>
        <position position="10"/>
    </location>
    <ligand>
        <name>Mg(2+)</name>
        <dbReference type="ChEBI" id="CHEBI:18420"/>
    </ligand>
</feature>
<feature type="binding site" evidence="12">
    <location>
        <position position="170"/>
    </location>
    <ligand>
        <name>Mg(2+)</name>
        <dbReference type="ChEBI" id="CHEBI:18420"/>
    </ligand>
</feature>
<dbReference type="EMBL" id="ABCB02000016">
    <property type="protein sequence ID" value="EDO62120.1"/>
    <property type="molecule type" value="Genomic_DNA"/>
</dbReference>
<protein>
    <recommendedName>
        <fullName evidence="9">Beta-phosphoglucomutase</fullName>
        <ecNumber evidence="8">5.4.2.6</ecNumber>
    </recommendedName>
</protein>
<dbReference type="GO" id="GO:0000287">
    <property type="term" value="F:magnesium ion binding"/>
    <property type="evidence" value="ECO:0007669"/>
    <property type="project" value="InterPro"/>
</dbReference>
<dbReference type="Proteomes" id="UP000220611">
    <property type="component" value="Unassembled WGS sequence"/>
</dbReference>
<dbReference type="OrthoDB" id="9797743at2"/>
<feature type="binding site" evidence="11">
    <location>
        <position position="77"/>
    </location>
    <ligand>
        <name>substrate</name>
    </ligand>
</feature>
<feature type="active site" description="Proton donor/acceptor" evidence="10">
    <location>
        <position position="10"/>
    </location>
</feature>
<dbReference type="NCBIfam" id="TIGR01990">
    <property type="entry name" value="bPGM"/>
    <property type="match status" value="1"/>
</dbReference>
<dbReference type="GO" id="GO:0005975">
    <property type="term" value="P:carbohydrate metabolic process"/>
    <property type="evidence" value="ECO:0007669"/>
    <property type="project" value="InterPro"/>
</dbReference>
<feature type="active site" description="Nucleophile" evidence="10">
    <location>
        <position position="8"/>
    </location>
</feature>
<evidence type="ECO:0000256" key="11">
    <source>
        <dbReference type="PIRSR" id="PIRSR610972-2"/>
    </source>
</evidence>
<comment type="cofactor">
    <cofactor evidence="12">
        <name>Mg(2+)</name>
        <dbReference type="ChEBI" id="CHEBI:18420"/>
    </cofactor>
    <text evidence="12">Binds 2 magnesium ions per subunit.</text>
</comment>
<dbReference type="AlphaFoldDB" id="A7VQZ8"/>
<feature type="binding site" evidence="11">
    <location>
        <begin position="43"/>
        <end position="48"/>
    </location>
    <ligand>
        <name>substrate</name>
    </ligand>
</feature>
<evidence type="ECO:0000256" key="7">
    <source>
        <dbReference type="ARBA" id="ARBA00044926"/>
    </source>
</evidence>
<keyword evidence="6" id="KW-0119">Carbohydrate metabolism</keyword>
<feature type="site" description="Important for catalytic activity and assists the phosphoryl transfer reaction to Asp8 by balancing charge and orienting the reacting groups" evidence="13">
    <location>
        <position position="146"/>
    </location>
</feature>
<feature type="binding site" evidence="11">
    <location>
        <position position="146"/>
    </location>
    <ligand>
        <name>substrate</name>
    </ligand>
</feature>
<evidence type="ECO:0000256" key="8">
    <source>
        <dbReference type="ARBA" id="ARBA00044968"/>
    </source>
</evidence>
<evidence type="ECO:0000256" key="2">
    <source>
        <dbReference type="ARBA" id="ARBA00022553"/>
    </source>
</evidence>
<feature type="binding site" evidence="11">
    <location>
        <begin position="8"/>
        <end position="10"/>
    </location>
    <ligand>
        <name>substrate</name>
    </ligand>
</feature>
<keyword evidence="4 12" id="KW-0460">Magnesium</keyword>
<reference evidence="14 16" key="1">
    <citation type="submission" date="2007-08" db="EMBL/GenBank/DDBJ databases">
        <title>Draft genome sequence of Clostridium leptum (DSM 753).</title>
        <authorList>
            <person name="Sudarsanam P."/>
            <person name="Ley R."/>
            <person name="Guruge J."/>
            <person name="Turnbaugh P.J."/>
            <person name="Mahowald M."/>
            <person name="Liep D."/>
            <person name="Gordon J."/>
        </authorList>
    </citation>
    <scope>NUCLEOTIDE SEQUENCE [LARGE SCALE GENOMIC DNA]</scope>
    <source>
        <strain evidence="14 16">DSM 753</strain>
    </source>
</reference>
<keyword evidence="3 12" id="KW-0479">Metal-binding</keyword>
<gene>
    <name evidence="14" type="primary">pgmB</name>
    <name evidence="15" type="ORF">CH238_06300</name>
    <name evidence="14" type="ORF">CLOLEP_00980</name>
</gene>
<reference evidence="15 17" key="3">
    <citation type="submission" date="2017-07" db="EMBL/GenBank/DDBJ databases">
        <title>Prevalence of linear plasmids in Cutibacterium (Propionibacterium) acnes isolates obtained from prostatic tissue.</title>
        <authorList>
            <person name="Davidsson S."/>
            <person name="Carlsson J."/>
            <person name="Molling P."/>
            <person name="Andren O."/>
            <person name="Andersson S.-O."/>
            <person name="Brzuszkiewicz E."/>
            <person name="Poehlein A."/>
            <person name="Al-Zeer M."/>
            <person name="Brinkmann V."/>
            <person name="Scavenius C."/>
            <person name="Nazipi S."/>
            <person name="Soderquist B."/>
            <person name="Bruggemann H."/>
        </authorList>
    </citation>
    <scope>NUCLEOTIDE SEQUENCE [LARGE SCALE GENOMIC DNA]</scope>
    <source>
        <strain evidence="15 17">DSM 753</strain>
    </source>
</reference>
<evidence type="ECO:0000256" key="4">
    <source>
        <dbReference type="ARBA" id="ARBA00022842"/>
    </source>
</evidence>
<dbReference type="PANTHER" id="PTHR46193:SF18">
    <property type="entry name" value="HEXITOL PHOSPHATASE B"/>
    <property type="match status" value="1"/>
</dbReference>
<evidence type="ECO:0000256" key="13">
    <source>
        <dbReference type="PIRSR" id="PIRSR610972-4"/>
    </source>
</evidence>
<proteinExistence type="inferred from homology"/>
<name>A7VQZ8_9FIRM</name>
<feature type="binding site" evidence="11">
    <location>
        <begin position="115"/>
        <end position="119"/>
    </location>
    <ligand>
        <name>substrate</name>
    </ligand>
</feature>
<dbReference type="Pfam" id="PF00702">
    <property type="entry name" value="Hydrolase"/>
    <property type="match status" value="1"/>
</dbReference>
<evidence type="ECO:0000256" key="6">
    <source>
        <dbReference type="ARBA" id="ARBA00023277"/>
    </source>
</evidence>
<dbReference type="InterPro" id="IPR010976">
    <property type="entry name" value="B-phosphoglucomutase_hydrolase"/>
</dbReference>
<dbReference type="InterPro" id="IPR023214">
    <property type="entry name" value="HAD_sf"/>
</dbReference>
<dbReference type="SUPFAM" id="SSF56784">
    <property type="entry name" value="HAD-like"/>
    <property type="match status" value="1"/>
</dbReference>
<evidence type="ECO:0000313" key="14">
    <source>
        <dbReference type="EMBL" id="EDO62120.1"/>
    </source>
</evidence>
<dbReference type="EC" id="5.4.2.6" evidence="8"/>
<dbReference type="InterPro" id="IPR023198">
    <property type="entry name" value="PGP-like_dom2"/>
</dbReference>
<feature type="site" description="Important for catalytic activity and assists the phosphoryl transfer reaction to Asp8 by balancing charge and orienting the reacting groups" evidence="13">
    <location>
        <position position="115"/>
    </location>
</feature>
<keyword evidence="5 14" id="KW-0413">Isomerase</keyword>
<dbReference type="Proteomes" id="UP000003490">
    <property type="component" value="Unassembled WGS sequence"/>
</dbReference>
<dbReference type="SFLD" id="SFLDS00003">
    <property type="entry name" value="Haloacid_Dehalogenase"/>
    <property type="match status" value="1"/>
</dbReference>
<evidence type="ECO:0000256" key="12">
    <source>
        <dbReference type="PIRSR" id="PIRSR610972-3"/>
    </source>
</evidence>
<dbReference type="PANTHER" id="PTHR46193">
    <property type="entry name" value="6-PHOSPHOGLUCONATE PHOSPHATASE"/>
    <property type="match status" value="1"/>
</dbReference>
<dbReference type="EMBL" id="NOXF01000003">
    <property type="protein sequence ID" value="PEQ25046.1"/>
    <property type="molecule type" value="Genomic_DNA"/>
</dbReference>